<evidence type="ECO:0000313" key="1">
    <source>
        <dbReference type="EMBL" id="MDN3193430.1"/>
    </source>
</evidence>
<accession>A0AAW7KD14</accession>
<dbReference type="GO" id="GO:0030153">
    <property type="term" value="P:bacteriocin immunity"/>
    <property type="evidence" value="ECO:0007669"/>
    <property type="project" value="InterPro"/>
</dbReference>
<dbReference type="InterPro" id="IPR053739">
    <property type="entry name" value="Bact_Immunity_Domain_sf"/>
</dbReference>
<reference evidence="1" key="1">
    <citation type="journal article" date="2023" name="Pathogens">
        <title>Prevalence of Enterococcus spp. and the Whole-Genome Characteristics of Enterococcus faecium and Enterococcus faecalis Strains Isolated from Free-Living Birds in Poland.</title>
        <authorList>
            <person name="Kwit R."/>
            <person name="Zajac M."/>
            <person name="Smialowska-Weglinska A."/>
            <person name="Skarzynska M."/>
            <person name="Bomba A."/>
            <person name="Lalak A."/>
            <person name="Skrzypiec E."/>
            <person name="Wojdat D."/>
            <person name="Koza W."/>
            <person name="Mikos-Wojewoda E."/>
            <person name="Pasim P."/>
            <person name="Skora M."/>
            <person name="Polak M."/>
            <person name="Wiacek J."/>
            <person name="Wasyl D."/>
        </authorList>
    </citation>
    <scope>NUCLEOTIDE SEQUENCE</scope>
    <source>
        <strain evidence="1">691B_2</strain>
    </source>
</reference>
<dbReference type="Proteomes" id="UP001173174">
    <property type="component" value="Unassembled WGS sequence"/>
</dbReference>
<dbReference type="Gene3D" id="1.20.1440.140">
    <property type="match status" value="1"/>
</dbReference>
<protein>
    <submittedName>
        <fullName evidence="1">Bacteriocin immunity protein</fullName>
    </submittedName>
</protein>
<reference evidence="1" key="2">
    <citation type="submission" date="2023-03" db="EMBL/GenBank/DDBJ databases">
        <authorList>
            <person name="Zajac M."/>
            <person name="Kwit R."/>
            <person name="Wasyl D."/>
        </authorList>
    </citation>
    <scope>NUCLEOTIDE SEQUENCE</scope>
    <source>
        <strain evidence="1">691B_2</strain>
    </source>
</reference>
<evidence type="ECO:0000313" key="2">
    <source>
        <dbReference type="Proteomes" id="UP001173174"/>
    </source>
</evidence>
<proteinExistence type="predicted"/>
<dbReference type="EMBL" id="JAREWH010000016">
    <property type="protein sequence ID" value="MDN3193430.1"/>
    <property type="molecule type" value="Genomic_DNA"/>
</dbReference>
<name>A0AAW7KD14_ENTFL</name>
<sequence>MKWFAGGQDRGKQVSVLINELLNELNDSRNIQLKHILIDYKDKLNKQQASVPFLLSQLNIEMAKAIQHDSSELSLKQKDIIKKITSLSNIRYGY</sequence>
<gene>
    <name evidence="1" type="ORF">P0E79_13110</name>
</gene>
<dbReference type="RefSeq" id="WP_101731859.1">
    <property type="nucleotide sequence ID" value="NZ_CAKOCZ010000040.1"/>
</dbReference>
<comment type="caution">
    <text evidence="1">The sequence shown here is derived from an EMBL/GenBank/DDBJ whole genome shotgun (WGS) entry which is preliminary data.</text>
</comment>
<dbReference type="Pfam" id="PF08951">
    <property type="entry name" value="EntA_Immun"/>
    <property type="match status" value="1"/>
</dbReference>
<dbReference type="AlphaFoldDB" id="A0AAW7KD14"/>
<dbReference type="InterPro" id="IPR015046">
    <property type="entry name" value="LciA_Immunity-like"/>
</dbReference>
<organism evidence="1 2">
    <name type="scientific">Enterococcus faecalis</name>
    <name type="common">Streptococcus faecalis</name>
    <dbReference type="NCBI Taxonomy" id="1351"/>
    <lineage>
        <taxon>Bacteria</taxon>
        <taxon>Bacillati</taxon>
        <taxon>Bacillota</taxon>
        <taxon>Bacilli</taxon>
        <taxon>Lactobacillales</taxon>
        <taxon>Enterococcaceae</taxon>
        <taxon>Enterococcus</taxon>
    </lineage>
</organism>